<dbReference type="SMART" id="SM00345">
    <property type="entry name" value="HTH_GNTR"/>
    <property type="match status" value="1"/>
</dbReference>
<sequence length="242" mass="27850">MKHFKPVKTDRVYEKVLDQLKDAILTGRFKTGEKLPSERELCEEFQVSRGVIREAIRALELRGFVLIRQGPAGGAYVTDLSFNQVGNAFLDLFKTNKLSMKDIAQVRMHIEPEVARLAAEHFHPSQMDMLLELEREEHVDFVSDEDRIDRLTRVHKALAKMCGNPFFEAIVRSMLMLTAEVVLKVASNHDLLHGPGEHARVIHAVISQDAEGAAREMREHLRQFSQNLIEMEKIYRQQYSQE</sequence>
<dbReference type="InterPro" id="IPR008920">
    <property type="entry name" value="TF_FadR/GntR_C"/>
</dbReference>
<feature type="domain" description="HTH gntR-type" evidence="4">
    <location>
        <begin position="10"/>
        <end position="80"/>
    </location>
</feature>
<dbReference type="PANTHER" id="PTHR43537">
    <property type="entry name" value="TRANSCRIPTIONAL REGULATOR, GNTR FAMILY"/>
    <property type="match status" value="1"/>
</dbReference>
<dbReference type="PROSITE" id="PS50949">
    <property type="entry name" value="HTH_GNTR"/>
    <property type="match status" value="1"/>
</dbReference>
<dbReference type="InterPro" id="IPR036390">
    <property type="entry name" value="WH_DNA-bd_sf"/>
</dbReference>
<evidence type="ECO:0000259" key="4">
    <source>
        <dbReference type="PROSITE" id="PS50949"/>
    </source>
</evidence>
<evidence type="ECO:0000256" key="3">
    <source>
        <dbReference type="ARBA" id="ARBA00023163"/>
    </source>
</evidence>
<dbReference type="AlphaFoldDB" id="A0A7C4RTW7"/>
<dbReference type="InterPro" id="IPR000524">
    <property type="entry name" value="Tscrpt_reg_HTH_GntR"/>
</dbReference>
<keyword evidence="2" id="KW-0238">DNA-binding</keyword>
<dbReference type="PANTHER" id="PTHR43537:SF5">
    <property type="entry name" value="UXU OPERON TRANSCRIPTIONAL REGULATOR"/>
    <property type="match status" value="1"/>
</dbReference>
<accession>A0A7C4RTW7</accession>
<dbReference type="CDD" id="cd07377">
    <property type="entry name" value="WHTH_GntR"/>
    <property type="match status" value="1"/>
</dbReference>
<dbReference type="InterPro" id="IPR011711">
    <property type="entry name" value="GntR_C"/>
</dbReference>
<dbReference type="EMBL" id="DSUH01000334">
    <property type="protein sequence ID" value="HGU34062.1"/>
    <property type="molecule type" value="Genomic_DNA"/>
</dbReference>
<dbReference type="Gene3D" id="1.10.10.10">
    <property type="entry name" value="Winged helix-like DNA-binding domain superfamily/Winged helix DNA-binding domain"/>
    <property type="match status" value="1"/>
</dbReference>
<evidence type="ECO:0000313" key="5">
    <source>
        <dbReference type="EMBL" id="HGU34062.1"/>
    </source>
</evidence>
<protein>
    <submittedName>
        <fullName evidence="5">FadR family transcriptional regulator</fullName>
    </submittedName>
</protein>
<gene>
    <name evidence="5" type="ORF">ENS29_14645</name>
</gene>
<organism evidence="5">
    <name type="scientific">Desulfatirhabdium butyrativorans</name>
    <dbReference type="NCBI Taxonomy" id="340467"/>
    <lineage>
        <taxon>Bacteria</taxon>
        <taxon>Pseudomonadati</taxon>
        <taxon>Thermodesulfobacteriota</taxon>
        <taxon>Desulfobacteria</taxon>
        <taxon>Desulfobacterales</taxon>
        <taxon>Desulfatirhabdiaceae</taxon>
        <taxon>Desulfatirhabdium</taxon>
    </lineage>
</organism>
<dbReference type="GO" id="GO:0003700">
    <property type="term" value="F:DNA-binding transcription factor activity"/>
    <property type="evidence" value="ECO:0007669"/>
    <property type="project" value="InterPro"/>
</dbReference>
<dbReference type="InterPro" id="IPR036388">
    <property type="entry name" value="WH-like_DNA-bd_sf"/>
</dbReference>
<evidence type="ECO:0000256" key="2">
    <source>
        <dbReference type="ARBA" id="ARBA00023125"/>
    </source>
</evidence>
<dbReference type="SUPFAM" id="SSF46785">
    <property type="entry name" value="Winged helix' DNA-binding domain"/>
    <property type="match status" value="1"/>
</dbReference>
<dbReference type="Gene3D" id="1.20.120.530">
    <property type="entry name" value="GntR ligand-binding domain-like"/>
    <property type="match status" value="1"/>
</dbReference>
<reference evidence="5" key="1">
    <citation type="journal article" date="2020" name="mSystems">
        <title>Genome- and Community-Level Interaction Insights into Carbon Utilization and Element Cycling Functions of Hydrothermarchaeota in Hydrothermal Sediment.</title>
        <authorList>
            <person name="Zhou Z."/>
            <person name="Liu Y."/>
            <person name="Xu W."/>
            <person name="Pan J."/>
            <person name="Luo Z.H."/>
            <person name="Li M."/>
        </authorList>
    </citation>
    <scope>NUCLEOTIDE SEQUENCE [LARGE SCALE GENOMIC DNA]</scope>
    <source>
        <strain evidence="5">SpSt-477</strain>
    </source>
</reference>
<keyword evidence="3" id="KW-0804">Transcription</keyword>
<dbReference type="Pfam" id="PF00392">
    <property type="entry name" value="GntR"/>
    <property type="match status" value="1"/>
</dbReference>
<evidence type="ECO:0000256" key="1">
    <source>
        <dbReference type="ARBA" id="ARBA00023015"/>
    </source>
</evidence>
<comment type="caution">
    <text evidence="5">The sequence shown here is derived from an EMBL/GenBank/DDBJ whole genome shotgun (WGS) entry which is preliminary data.</text>
</comment>
<dbReference type="SUPFAM" id="SSF48008">
    <property type="entry name" value="GntR ligand-binding domain-like"/>
    <property type="match status" value="1"/>
</dbReference>
<dbReference type="SMART" id="SM00895">
    <property type="entry name" value="FCD"/>
    <property type="match status" value="1"/>
</dbReference>
<dbReference type="Pfam" id="PF07729">
    <property type="entry name" value="FCD"/>
    <property type="match status" value="1"/>
</dbReference>
<name>A0A7C4RTW7_9BACT</name>
<dbReference type="PRINTS" id="PR00035">
    <property type="entry name" value="HTHGNTR"/>
</dbReference>
<keyword evidence="1" id="KW-0805">Transcription regulation</keyword>
<dbReference type="GO" id="GO:0003677">
    <property type="term" value="F:DNA binding"/>
    <property type="evidence" value="ECO:0007669"/>
    <property type="project" value="UniProtKB-KW"/>
</dbReference>
<proteinExistence type="predicted"/>